<sequence length="227" mass="25221">MTKKKKTAAAVSVGVLMLAAIGAVLAYFGAKDKKPNLVGVGEDKINVSEVFTPPDQTNDFFYRKLVQIDNTGSVPCYVRVRLEMSDSDIQSKASFSADMREEAPNVSDDGYDDFLATFRKAEVGEDTEDTKYYINDLPEGWVYVREESPTEPSVTAGYYYYTKPVEAGESTKELLSWVHMDYSGTDPAAHDVYVYAESVQTVKAEDGTDYTADEQNGWKSAWHDFAG</sequence>
<dbReference type="STRING" id="246199.CUS_7221"/>
<keyword evidence="3" id="KW-1185">Reference proteome</keyword>
<evidence type="ECO:0000313" key="3">
    <source>
        <dbReference type="Proteomes" id="UP000004259"/>
    </source>
</evidence>
<dbReference type="EMBL" id="ADKM02000091">
    <property type="protein sequence ID" value="EGC02567.1"/>
    <property type="molecule type" value="Genomic_DNA"/>
</dbReference>
<dbReference type="AlphaFoldDB" id="E9SDM2"/>
<dbReference type="eggNOG" id="ENOG50325P2">
    <property type="taxonomic scope" value="Bacteria"/>
</dbReference>
<organism evidence="2 3">
    <name type="scientific">Ruminococcus albus 8</name>
    <dbReference type="NCBI Taxonomy" id="246199"/>
    <lineage>
        <taxon>Bacteria</taxon>
        <taxon>Bacillati</taxon>
        <taxon>Bacillota</taxon>
        <taxon>Clostridia</taxon>
        <taxon>Eubacteriales</taxon>
        <taxon>Oscillospiraceae</taxon>
        <taxon>Ruminococcus</taxon>
    </lineage>
</organism>
<feature type="signal peptide" evidence="1">
    <location>
        <begin position="1"/>
        <end position="26"/>
    </location>
</feature>
<evidence type="ECO:0008006" key="4">
    <source>
        <dbReference type="Google" id="ProtNLM"/>
    </source>
</evidence>
<dbReference type="RefSeq" id="WP_002850459.1">
    <property type="nucleotide sequence ID" value="NZ_ADKM02000091.1"/>
</dbReference>
<comment type="caution">
    <text evidence="2">The sequence shown here is derived from an EMBL/GenBank/DDBJ whole genome shotgun (WGS) entry which is preliminary data.</text>
</comment>
<accession>E9SDM2</accession>
<name>E9SDM2_RUMAL</name>
<dbReference type="Proteomes" id="UP000004259">
    <property type="component" value="Unassembled WGS sequence"/>
</dbReference>
<gene>
    <name evidence="2" type="ORF">CUS_7221</name>
</gene>
<evidence type="ECO:0000256" key="1">
    <source>
        <dbReference type="SAM" id="SignalP"/>
    </source>
</evidence>
<evidence type="ECO:0000313" key="2">
    <source>
        <dbReference type="EMBL" id="EGC02567.1"/>
    </source>
</evidence>
<keyword evidence="1" id="KW-0732">Signal</keyword>
<dbReference type="OrthoDB" id="2064994at2"/>
<reference evidence="2 3" key="1">
    <citation type="submission" date="2011-02" db="EMBL/GenBank/DDBJ databases">
        <authorList>
            <person name="Nelson K.E."/>
            <person name="Sutton G."/>
            <person name="Torralba M."/>
            <person name="Durkin S."/>
            <person name="Harkins D."/>
            <person name="Montgomery R."/>
            <person name="Ziemer C."/>
            <person name="Klaassens E."/>
            <person name="Ocuiv P."/>
            <person name="Morrison M."/>
        </authorList>
    </citation>
    <scope>NUCLEOTIDE SEQUENCE [LARGE SCALE GENOMIC DNA]</scope>
    <source>
        <strain evidence="2 3">8</strain>
    </source>
</reference>
<feature type="chain" id="PRO_5003243626" description="Camelysin metallo-endopeptidase" evidence="1">
    <location>
        <begin position="27"/>
        <end position="227"/>
    </location>
</feature>
<protein>
    <recommendedName>
        <fullName evidence="4">Camelysin metallo-endopeptidase</fullName>
    </recommendedName>
</protein>
<proteinExistence type="predicted"/>